<evidence type="ECO:0000313" key="4">
    <source>
        <dbReference type="Proteomes" id="UP001605990"/>
    </source>
</evidence>
<organism evidence="2 3">
    <name type="scientific">Streptomyces rochei</name>
    <name type="common">Streptomyces parvullus</name>
    <dbReference type="NCBI Taxonomy" id="1928"/>
    <lineage>
        <taxon>Bacteria</taxon>
        <taxon>Bacillati</taxon>
        <taxon>Actinomycetota</taxon>
        <taxon>Actinomycetes</taxon>
        <taxon>Kitasatosporales</taxon>
        <taxon>Streptomycetaceae</taxon>
        <taxon>Streptomyces</taxon>
        <taxon>Streptomyces rochei group</taxon>
    </lineage>
</organism>
<reference evidence="1 4" key="2">
    <citation type="submission" date="2024-10" db="EMBL/GenBank/DDBJ databases">
        <title>Draft genome assembly of a novel steroid transforming actinomycete isolated from African clawed frog Xenopus laevis.</title>
        <authorList>
            <person name="Bragin E."/>
            <person name="Kollerov V."/>
            <person name="Donova M.V."/>
        </authorList>
    </citation>
    <scope>NUCLEOTIDE SEQUENCE [LARGE SCALE GENOMIC DNA]</scope>
    <source>
        <strain evidence="1 4">MTOC-St3</strain>
    </source>
</reference>
<dbReference type="GeneID" id="90947141"/>
<dbReference type="EMBL" id="JBIENY010000528">
    <property type="protein sequence ID" value="MFG6301151.1"/>
    <property type="molecule type" value="Genomic_DNA"/>
</dbReference>
<sequence length="205" mass="22611">MSTRAMRQLLSALGEEASKTLRRPADPRDVMEAFCRAMSVRKGRPIDLRFSTFPKDLADVDVSGARLDLGDRSLIVVEESTAPLAQLVILGHELWHEEEEDRGHHIAGLRGAARSPAADRRPEAVRRAVEQILSLDEVPREAILTVAARAESAARHEVDAETFGLLFGREVRSWMKGRYAEGPVSAATVEGRINLSLLNRGGRIL</sequence>
<proteinExistence type="predicted"/>
<dbReference type="Proteomes" id="UP001605990">
    <property type="component" value="Unassembled WGS sequence"/>
</dbReference>
<name>A0AAX3ZSY6_STRRO</name>
<keyword evidence="4" id="KW-1185">Reference proteome</keyword>
<gene>
    <name evidence="1" type="ORF">ACGU38_38075</name>
    <name evidence="2" type="ORF">P7W03_33915</name>
</gene>
<evidence type="ECO:0000313" key="1">
    <source>
        <dbReference type="EMBL" id="MFG6301151.1"/>
    </source>
</evidence>
<dbReference type="AlphaFoldDB" id="A0AAX3ZSY6"/>
<accession>A0AAX3ZSY6</accession>
<protein>
    <submittedName>
        <fullName evidence="2">Toxin</fullName>
    </submittedName>
</protein>
<evidence type="ECO:0000313" key="2">
    <source>
        <dbReference type="EMBL" id="WMC90312.1"/>
    </source>
</evidence>
<dbReference type="EMBL" id="CP121271">
    <property type="protein sequence ID" value="WMC90312.1"/>
    <property type="molecule type" value="Genomic_DNA"/>
</dbReference>
<dbReference type="RefSeq" id="WP_019328182.1">
    <property type="nucleotide sequence ID" value="NZ_CP121271.1"/>
</dbReference>
<dbReference type="Proteomes" id="UP001231701">
    <property type="component" value="Chromosome"/>
</dbReference>
<reference evidence="2" key="1">
    <citation type="submission" date="2023-03" db="EMBL/GenBank/DDBJ databases">
        <title>Borrelidin-producing and root-colonizing Streptomyces rochei is a potent biopesticide for soil-borne oomycete-caused plant diseases.</title>
        <authorList>
            <person name="Zhou D."/>
            <person name="Wang X."/>
            <person name="Navarro-Munoz J.C."/>
            <person name="Li W."/>
            <person name="Li J."/>
            <person name="Jiu M."/>
            <person name="Deng S."/>
            <person name="Ye Y."/>
            <person name="Daly P."/>
            <person name="Wei L."/>
        </authorList>
    </citation>
    <scope>NUCLEOTIDE SEQUENCE</scope>
    <source>
        <strain evidence="2">JK1</strain>
    </source>
</reference>
<evidence type="ECO:0000313" key="3">
    <source>
        <dbReference type="Proteomes" id="UP001231701"/>
    </source>
</evidence>